<dbReference type="Proteomes" id="UP000238375">
    <property type="component" value="Unassembled WGS sequence"/>
</dbReference>
<comment type="caution">
    <text evidence="2">The sequence shown here is derived from an EMBL/GenBank/DDBJ whole genome shotgun (WGS) entry which is preliminary data.</text>
</comment>
<evidence type="ECO:0000313" key="3">
    <source>
        <dbReference type="Proteomes" id="UP000238375"/>
    </source>
</evidence>
<feature type="domain" description="DUF5672" evidence="1">
    <location>
        <begin position="60"/>
        <end position="254"/>
    </location>
</feature>
<dbReference type="AlphaFoldDB" id="A0A2T0SUC7"/>
<dbReference type="OrthoDB" id="7391526at2"/>
<evidence type="ECO:0000259" key="1">
    <source>
        <dbReference type="Pfam" id="PF18922"/>
    </source>
</evidence>
<dbReference type="RefSeq" id="WP_106138501.1">
    <property type="nucleotide sequence ID" value="NZ_PVTE01000011.1"/>
</dbReference>
<organism evidence="2 3">
    <name type="scientific">Spirosoma oryzae</name>
    <dbReference type="NCBI Taxonomy" id="1469603"/>
    <lineage>
        <taxon>Bacteria</taxon>
        <taxon>Pseudomonadati</taxon>
        <taxon>Bacteroidota</taxon>
        <taxon>Cytophagia</taxon>
        <taxon>Cytophagales</taxon>
        <taxon>Cytophagaceae</taxon>
        <taxon>Spirosoma</taxon>
    </lineage>
</organism>
<sequence>MSKSFAVSACVVIPVYKPVLSAYEQISLTQCMKVLGHYPVCLAAPQALDLAAYTSQYPSLRIYRFDDSFFTSIQSYNRLMLSSTFYQAFAEWEYMLLYQLDAFVFQDELADWCRRGYDYIGAPWLRDIDFVGWRDAAWFRAKQQIATLLHLKKADGVTPREIISQNAVGNGGFSLRRIPAMLRVLRRPTKRIHPYEQPTIHQYNEDAFWGIEVNRYWPHLRIPPYGTALHFAVEFFPQRAVERYNQGRLPFGCHAWDIHGTDYWRTIFAQYGYQI</sequence>
<gene>
    <name evidence="2" type="ORF">CLV58_11156</name>
</gene>
<accession>A0A2T0SUC7</accession>
<protein>
    <recommendedName>
        <fullName evidence="1">DUF5672 domain-containing protein</fullName>
    </recommendedName>
</protein>
<keyword evidence="3" id="KW-1185">Reference proteome</keyword>
<evidence type="ECO:0000313" key="2">
    <source>
        <dbReference type="EMBL" id="PRY37019.1"/>
    </source>
</evidence>
<dbReference type="InterPro" id="IPR043729">
    <property type="entry name" value="DUF5672"/>
</dbReference>
<dbReference type="Pfam" id="PF18922">
    <property type="entry name" value="DUF5672"/>
    <property type="match status" value="1"/>
</dbReference>
<dbReference type="EMBL" id="PVTE01000011">
    <property type="protein sequence ID" value="PRY37019.1"/>
    <property type="molecule type" value="Genomic_DNA"/>
</dbReference>
<proteinExistence type="predicted"/>
<reference evidence="2 3" key="1">
    <citation type="submission" date="2018-03" db="EMBL/GenBank/DDBJ databases">
        <title>Genomic Encyclopedia of Archaeal and Bacterial Type Strains, Phase II (KMG-II): from individual species to whole genera.</title>
        <authorList>
            <person name="Goeker M."/>
        </authorList>
    </citation>
    <scope>NUCLEOTIDE SEQUENCE [LARGE SCALE GENOMIC DNA]</scope>
    <source>
        <strain evidence="2 3">DSM 28354</strain>
    </source>
</reference>
<name>A0A2T0SUC7_9BACT</name>